<keyword evidence="6 7" id="KW-0131">Cell cycle</keyword>
<dbReference type="GO" id="GO:0003697">
    <property type="term" value="F:single-stranded DNA binding"/>
    <property type="evidence" value="ECO:0007669"/>
    <property type="project" value="TreeGrafter"/>
</dbReference>
<keyword evidence="8" id="KW-0175">Coiled coil</keyword>
<evidence type="ECO:0000313" key="10">
    <source>
        <dbReference type="EMBL" id="SGZ48097.1"/>
    </source>
</evidence>
<dbReference type="AlphaFoldDB" id="A0A1L0BBF6"/>
<dbReference type="GO" id="GO:0003688">
    <property type="term" value="F:DNA replication origin binding"/>
    <property type="evidence" value="ECO:0007669"/>
    <property type="project" value="TreeGrafter"/>
</dbReference>
<evidence type="ECO:0000313" key="11">
    <source>
        <dbReference type="Proteomes" id="UP000182334"/>
    </source>
</evidence>
<comment type="subcellular location">
    <subcellularLocation>
        <location evidence="1 7">Nucleus</location>
    </subcellularLocation>
</comment>
<dbReference type="InterPro" id="IPR040203">
    <property type="entry name" value="Sld2"/>
</dbReference>
<keyword evidence="5 7" id="KW-0539">Nucleus</keyword>
<organism evidence="10 11">
    <name type="scientific">Sungouiella intermedia</name>
    <dbReference type="NCBI Taxonomy" id="45354"/>
    <lineage>
        <taxon>Eukaryota</taxon>
        <taxon>Fungi</taxon>
        <taxon>Dikarya</taxon>
        <taxon>Ascomycota</taxon>
        <taxon>Saccharomycotina</taxon>
        <taxon>Pichiomycetes</taxon>
        <taxon>Metschnikowiaceae</taxon>
        <taxon>Sungouiella</taxon>
    </lineage>
</organism>
<keyword evidence="11" id="KW-1185">Reference proteome</keyword>
<dbReference type="GO" id="GO:0031261">
    <property type="term" value="C:DNA replication preinitiation complex"/>
    <property type="evidence" value="ECO:0007669"/>
    <property type="project" value="TreeGrafter"/>
</dbReference>
<feature type="coiled-coil region" evidence="8">
    <location>
        <begin position="290"/>
        <end position="317"/>
    </location>
</feature>
<evidence type="ECO:0000256" key="9">
    <source>
        <dbReference type="SAM" id="MobiDB-lite"/>
    </source>
</evidence>
<gene>
    <name evidence="10" type="ORF">SAMEA4029010_CIC11G00000005863</name>
</gene>
<sequence length="440" mass="50330">MSIQEQLLDHKKLIKEWEKLFFAENGRIPDKADVKANKDIRKAYKTYNHLKEKIKRQAVGILDKRDDGKEKGKKNYSKVADAPIITKHQLLNVSIDLTEDEDEGIDETIANAELGPTPQANGKVLSIFDMIMSPPDSSPLKQKKYSIDHFSSPTKAPNSQQEFKTPTRAALRIQFTSLTPRGSNGKPSLMAKLREASSPQKSNNKEILGTPTKTTENVVETPFYLGKINNKFLFRDSAGASPVDITTPTKSSPAIEFQVSPSPLKPQRMISFGSTRSVSEIFNDNQSFNIEDFEDQKIEIEKELQLMEEELADDEAELIPQSRKRKVLTQKRTTRRWKIKPNAPLDTEDAFEGKDIHEELKKLDETERKKHALYMEGAKNDKEVEEKDEEEEEEEEEQAPVLKKVAGPRSGKPKPISNNFQRLKINDPRSKRFKQRMRRR</sequence>
<protein>
    <recommendedName>
        <fullName evidence="3 7">DNA replication regulator SLD2</fullName>
    </recommendedName>
</protein>
<proteinExistence type="inferred from homology"/>
<dbReference type="PANTHER" id="PTHR28124:SF1">
    <property type="entry name" value="DNA REPLICATION REGULATOR SLD2"/>
    <property type="match status" value="1"/>
</dbReference>
<reference evidence="10 11" key="1">
    <citation type="submission" date="2016-10" db="EMBL/GenBank/DDBJ databases">
        <authorList>
            <person name="de Groot N.N."/>
        </authorList>
    </citation>
    <scope>NUCLEOTIDE SEQUENCE [LARGE SCALE GENOMIC DNA]</scope>
    <source>
        <strain evidence="10 11">CBS 141442</strain>
    </source>
</reference>
<keyword evidence="4 7" id="KW-0235">DNA replication</keyword>
<evidence type="ECO:0000256" key="8">
    <source>
        <dbReference type="SAM" id="Coils"/>
    </source>
</evidence>
<evidence type="ECO:0000256" key="5">
    <source>
        <dbReference type="ARBA" id="ARBA00023242"/>
    </source>
</evidence>
<accession>A0A1L0BBF6</accession>
<dbReference type="PANTHER" id="PTHR28124">
    <property type="entry name" value="DNA REPLICATION REGULATOR SLD2"/>
    <property type="match status" value="1"/>
</dbReference>
<evidence type="ECO:0000256" key="7">
    <source>
        <dbReference type="RuleBase" id="RU367067"/>
    </source>
</evidence>
<evidence type="ECO:0000256" key="1">
    <source>
        <dbReference type="ARBA" id="ARBA00004123"/>
    </source>
</evidence>
<dbReference type="InterPro" id="IPR021110">
    <property type="entry name" value="DNA_rep_checkpnt_protein"/>
</dbReference>
<dbReference type="GO" id="GO:0006270">
    <property type="term" value="P:DNA replication initiation"/>
    <property type="evidence" value="ECO:0007669"/>
    <property type="project" value="UniProtKB-UniRule"/>
</dbReference>
<comment type="function">
    <text evidence="7">Has a role in the initiation of DNA replication. Required at S-phase checkpoint.</text>
</comment>
<feature type="compositionally biased region" description="Basic residues" evidence="9">
    <location>
        <begin position="431"/>
        <end position="440"/>
    </location>
</feature>
<dbReference type="EMBL" id="LT635756">
    <property type="protein sequence ID" value="SGZ48097.1"/>
    <property type="molecule type" value="Genomic_DNA"/>
</dbReference>
<feature type="region of interest" description="Disordered" evidence="9">
    <location>
        <begin position="364"/>
        <end position="440"/>
    </location>
</feature>
<dbReference type="Gene3D" id="1.10.10.1460">
    <property type="match status" value="1"/>
</dbReference>
<evidence type="ECO:0000256" key="3">
    <source>
        <dbReference type="ARBA" id="ARBA00018363"/>
    </source>
</evidence>
<feature type="compositionally biased region" description="Acidic residues" evidence="9">
    <location>
        <begin position="386"/>
        <end position="398"/>
    </location>
</feature>
<dbReference type="OrthoDB" id="8775810at2759"/>
<name>A0A1L0BBF6_9ASCO</name>
<evidence type="ECO:0000256" key="4">
    <source>
        <dbReference type="ARBA" id="ARBA00022705"/>
    </source>
</evidence>
<dbReference type="STRING" id="45354.A0A1L0BBF6"/>
<dbReference type="Proteomes" id="UP000182334">
    <property type="component" value="Chromosome I"/>
</dbReference>
<dbReference type="GO" id="GO:0000727">
    <property type="term" value="P:double-strand break repair via break-induced replication"/>
    <property type="evidence" value="ECO:0007669"/>
    <property type="project" value="TreeGrafter"/>
</dbReference>
<dbReference type="Pfam" id="PF11719">
    <property type="entry name" value="Drc1-Sld2"/>
    <property type="match status" value="1"/>
</dbReference>
<dbReference type="GO" id="GO:1902977">
    <property type="term" value="P:mitotic DNA replication preinitiation complex assembly"/>
    <property type="evidence" value="ECO:0007669"/>
    <property type="project" value="TreeGrafter"/>
</dbReference>
<comment type="similarity">
    <text evidence="2 7">Belongs to the SLD2 family.</text>
</comment>
<evidence type="ECO:0000256" key="6">
    <source>
        <dbReference type="ARBA" id="ARBA00023306"/>
    </source>
</evidence>
<dbReference type="CDD" id="cd22289">
    <property type="entry name" value="RecQL4_SLD2_NTD"/>
    <property type="match status" value="1"/>
</dbReference>
<evidence type="ECO:0000256" key="2">
    <source>
        <dbReference type="ARBA" id="ARBA00007276"/>
    </source>
</evidence>